<evidence type="ECO:0000313" key="2">
    <source>
        <dbReference type="Proteomes" id="UP001057402"/>
    </source>
</evidence>
<sequence length="622" mass="69676">MAEDTGSPGWSASFFMQTTEDIARAVAVAAAAATATATHSPRPSVVFTDRDASGSPLQKLRRHVSSVLKGFSTPPEVKYSVYNPEILTSQKRQWTSCQLQYLDHRSIKEPSRLFESMHQSLVEPNLEPQVLFVYPPEKPLPLKYKDILSFCFPGGVEVYAVERTPSMSDLNEILVGQHLLPRKVREVDQGIESRSFSELNRGASSSETANDNGNRLESVMDKEEPSTPRGLHSNAVTQSHADSEQAITKHELTTTDPENGEVYADDFQPNEQPLEKRLPNAVLPLLCFQGSPREDRNCRSDLDETETEEASVSGQEDTSDRNDILEWAKENSYGLLQIICEYHKIHCPASGATLRFHPLEHLHPVEYHRPNESVLRIAGLTIDLRSCCSSIEVAEADNALLVEEEASALSIWTIACICGSLRLEYVLTMFAGPLLEKQIVVVCSNLGILSAIVLSIIPLIRPYQWQSLLMTVLPNDMLEFLDAPVPYVKRGVILVDANENQIKSPTIPQMPRQRELFSSLSSFHAKLVGESYLGRKRPMYECTDVQVEAAKGFLSVLRSYLDSLCSNLRSHTITNVQLNDDKASLLLKEKLYRSERPSMKHFVDTQLFSVHTDLVLSFFQKE</sequence>
<comment type="caution">
    <text evidence="1">The sequence shown here is derived from an EMBL/GenBank/DDBJ whole genome shotgun (WGS) entry which is preliminary data.</text>
</comment>
<dbReference type="Proteomes" id="UP001057402">
    <property type="component" value="Chromosome 4"/>
</dbReference>
<evidence type="ECO:0000313" key="1">
    <source>
        <dbReference type="EMBL" id="KAI4377476.1"/>
    </source>
</evidence>
<name>A0ACB9RE90_9MYRT</name>
<proteinExistence type="predicted"/>
<protein>
    <submittedName>
        <fullName evidence="1">Uncharacterized protein</fullName>
    </submittedName>
</protein>
<keyword evidence="2" id="KW-1185">Reference proteome</keyword>
<accession>A0ACB9RE90</accession>
<reference evidence="2" key="1">
    <citation type="journal article" date="2023" name="Front. Plant Sci.">
        <title>Chromosomal-level genome assembly of Melastoma candidum provides insights into trichome evolution.</title>
        <authorList>
            <person name="Zhong Y."/>
            <person name="Wu W."/>
            <person name="Sun C."/>
            <person name="Zou P."/>
            <person name="Liu Y."/>
            <person name="Dai S."/>
            <person name="Zhou R."/>
        </authorList>
    </citation>
    <scope>NUCLEOTIDE SEQUENCE [LARGE SCALE GENOMIC DNA]</scope>
</reference>
<gene>
    <name evidence="1" type="ORF">MLD38_015091</name>
</gene>
<dbReference type="EMBL" id="CM042883">
    <property type="protein sequence ID" value="KAI4377476.1"/>
    <property type="molecule type" value="Genomic_DNA"/>
</dbReference>
<organism evidence="1 2">
    <name type="scientific">Melastoma candidum</name>
    <dbReference type="NCBI Taxonomy" id="119954"/>
    <lineage>
        <taxon>Eukaryota</taxon>
        <taxon>Viridiplantae</taxon>
        <taxon>Streptophyta</taxon>
        <taxon>Embryophyta</taxon>
        <taxon>Tracheophyta</taxon>
        <taxon>Spermatophyta</taxon>
        <taxon>Magnoliopsida</taxon>
        <taxon>eudicotyledons</taxon>
        <taxon>Gunneridae</taxon>
        <taxon>Pentapetalae</taxon>
        <taxon>rosids</taxon>
        <taxon>malvids</taxon>
        <taxon>Myrtales</taxon>
        <taxon>Melastomataceae</taxon>
        <taxon>Melastomatoideae</taxon>
        <taxon>Melastomateae</taxon>
        <taxon>Melastoma</taxon>
    </lineage>
</organism>